<sequence>MSPSLSDQVTLLSSQLDLLQEYIEFKFGVDFKEFQSFKETHPCGGFVVVKKSNLFNQSHINGDIYDETINNDDEEEQDPLYGDEEEFEQNDNIGIVVKSETVSPSWMSDNFDQGDDFDQERDVPVYEQEGQYVTGDDDMHHKEEDDSVNPNIGVLSRSSRSDRMPDLTPIPGSTKKTRGVRSLISMRGILPLLKKLGSGKSVAKTVHISKTLKQNVTSGIMSRDSFSAVKFIKHDGAHRHAEFGVEYKMTERGERMLYRDYLFRVNKHDWKNGRIYWLCVGKKCPARISQDENGRPIQNRMHNHPKFIVTN</sequence>
<dbReference type="AlphaFoldDB" id="A0A226D583"/>
<evidence type="ECO:0000259" key="5">
    <source>
        <dbReference type="Pfam" id="PF04500"/>
    </source>
</evidence>
<proteinExistence type="predicted"/>
<keyword evidence="7" id="KW-1185">Reference proteome</keyword>
<evidence type="ECO:0000313" key="7">
    <source>
        <dbReference type="Proteomes" id="UP000198287"/>
    </source>
</evidence>
<feature type="region of interest" description="Disordered" evidence="4">
    <location>
        <begin position="136"/>
        <end position="178"/>
    </location>
</feature>
<dbReference type="InterPro" id="IPR007588">
    <property type="entry name" value="Znf_FLYWCH"/>
</dbReference>
<keyword evidence="3" id="KW-0862">Zinc</keyword>
<evidence type="ECO:0000256" key="4">
    <source>
        <dbReference type="SAM" id="MobiDB-lite"/>
    </source>
</evidence>
<dbReference type="GO" id="GO:0008270">
    <property type="term" value="F:zinc ion binding"/>
    <property type="evidence" value="ECO:0007669"/>
    <property type="project" value="UniProtKB-KW"/>
</dbReference>
<evidence type="ECO:0000313" key="6">
    <source>
        <dbReference type="EMBL" id="OXA40230.1"/>
    </source>
</evidence>
<evidence type="ECO:0000256" key="3">
    <source>
        <dbReference type="ARBA" id="ARBA00022833"/>
    </source>
</evidence>
<organism evidence="6 7">
    <name type="scientific">Folsomia candida</name>
    <name type="common">Springtail</name>
    <dbReference type="NCBI Taxonomy" id="158441"/>
    <lineage>
        <taxon>Eukaryota</taxon>
        <taxon>Metazoa</taxon>
        <taxon>Ecdysozoa</taxon>
        <taxon>Arthropoda</taxon>
        <taxon>Hexapoda</taxon>
        <taxon>Collembola</taxon>
        <taxon>Entomobryomorpha</taxon>
        <taxon>Isotomoidea</taxon>
        <taxon>Isotomidae</taxon>
        <taxon>Proisotominae</taxon>
        <taxon>Folsomia</taxon>
    </lineage>
</organism>
<evidence type="ECO:0000256" key="2">
    <source>
        <dbReference type="ARBA" id="ARBA00022771"/>
    </source>
</evidence>
<gene>
    <name evidence="6" type="ORF">Fcan01_25105</name>
</gene>
<evidence type="ECO:0000256" key="1">
    <source>
        <dbReference type="ARBA" id="ARBA00022723"/>
    </source>
</evidence>
<accession>A0A226D583</accession>
<dbReference type="Proteomes" id="UP000198287">
    <property type="component" value="Unassembled WGS sequence"/>
</dbReference>
<feature type="region of interest" description="Disordered" evidence="4">
    <location>
        <begin position="291"/>
        <end position="311"/>
    </location>
</feature>
<comment type="caution">
    <text evidence="6">The sequence shown here is derived from an EMBL/GenBank/DDBJ whole genome shotgun (WGS) entry which is preliminary data.</text>
</comment>
<dbReference type="Gene3D" id="2.20.25.240">
    <property type="match status" value="1"/>
</dbReference>
<reference evidence="6 7" key="1">
    <citation type="submission" date="2015-12" db="EMBL/GenBank/DDBJ databases">
        <title>The genome of Folsomia candida.</title>
        <authorList>
            <person name="Faddeeva A."/>
            <person name="Derks M.F."/>
            <person name="Anvar Y."/>
            <person name="Smit S."/>
            <person name="Van Straalen N."/>
            <person name="Roelofs D."/>
        </authorList>
    </citation>
    <scope>NUCLEOTIDE SEQUENCE [LARGE SCALE GENOMIC DNA]</scope>
    <source>
        <strain evidence="6 7">VU population</strain>
        <tissue evidence="6">Whole body</tissue>
    </source>
</reference>
<name>A0A226D583_FOLCA</name>
<protein>
    <recommendedName>
        <fullName evidence="5">FLYWCH-type domain-containing protein</fullName>
    </recommendedName>
</protein>
<keyword evidence="1" id="KW-0479">Metal-binding</keyword>
<dbReference type="Pfam" id="PF04500">
    <property type="entry name" value="FLYWCH"/>
    <property type="match status" value="1"/>
</dbReference>
<keyword evidence="2" id="KW-0863">Zinc-finger</keyword>
<dbReference type="EMBL" id="LNIX01000034">
    <property type="protein sequence ID" value="OXA40230.1"/>
    <property type="molecule type" value="Genomic_DNA"/>
</dbReference>
<feature type="domain" description="FLYWCH-type" evidence="5">
    <location>
        <begin position="251"/>
        <end position="304"/>
    </location>
</feature>